<dbReference type="Pfam" id="PF13541">
    <property type="entry name" value="ChlI"/>
    <property type="match status" value="1"/>
</dbReference>
<dbReference type="InterPro" id="IPR045006">
    <property type="entry name" value="CHLI-like"/>
</dbReference>
<dbReference type="PANTHER" id="PTHR32039">
    <property type="entry name" value="MAGNESIUM-CHELATASE SUBUNIT CHLI"/>
    <property type="match status" value="1"/>
</dbReference>
<protein>
    <submittedName>
        <fullName evidence="3">MG(2+) CHELATASE FAMILY PROTEIN / ComM-related protein</fullName>
    </submittedName>
</protein>
<dbReference type="InterPro" id="IPR003593">
    <property type="entry name" value="AAA+_ATPase"/>
</dbReference>
<dbReference type="SUPFAM" id="SSF52540">
    <property type="entry name" value="P-loop containing nucleoside triphosphate hydrolases"/>
    <property type="match status" value="1"/>
</dbReference>
<reference evidence="3 4" key="1">
    <citation type="submission" date="2017-02" db="EMBL/GenBank/DDBJ databases">
        <authorList>
            <person name="Peterson S.W."/>
        </authorList>
    </citation>
    <scope>NUCLEOTIDE SEQUENCE [LARGE SCALE GENOMIC DNA]</scope>
    <source>
        <strain evidence="3 4">CIP104813</strain>
    </source>
</reference>
<proteinExistence type="inferred from homology"/>
<accession>A0A1X6WUQ7</accession>
<dbReference type="Gene3D" id="3.30.230.10">
    <property type="match status" value="1"/>
</dbReference>
<evidence type="ECO:0000256" key="1">
    <source>
        <dbReference type="ARBA" id="ARBA00006354"/>
    </source>
</evidence>
<dbReference type="AlphaFoldDB" id="A0A1X6WUQ7"/>
<dbReference type="Gene3D" id="3.40.50.300">
    <property type="entry name" value="P-loop containing nucleotide triphosphate hydrolases"/>
    <property type="match status" value="1"/>
</dbReference>
<dbReference type="GO" id="GO:0005524">
    <property type="term" value="F:ATP binding"/>
    <property type="evidence" value="ECO:0007669"/>
    <property type="project" value="InterPro"/>
</dbReference>
<dbReference type="InterPro" id="IPR027417">
    <property type="entry name" value="P-loop_NTPase"/>
</dbReference>
<evidence type="ECO:0000313" key="3">
    <source>
        <dbReference type="EMBL" id="SLM89134.1"/>
    </source>
</evidence>
<dbReference type="Pfam" id="PF01078">
    <property type="entry name" value="Mg_chelatase"/>
    <property type="match status" value="1"/>
</dbReference>
<dbReference type="OrthoDB" id="9813147at2"/>
<comment type="similarity">
    <text evidence="1">Belongs to the Mg-chelatase subunits D/I family. ComM subfamily.</text>
</comment>
<gene>
    <name evidence="3" type="ORF">FM110_03055</name>
</gene>
<sequence length="513" mass="54301">MSLGRTLAVALTGLEGTVVEVEADVSAGLPAFSVVGLPDSSMLQARDRVRGATGRIGIPLAARRLTVNLCPAWMPKSGSGFDLAIAVAVLAAQEELDASRAAGVVHLGELGLDGRLRPVPGILPSLLAARREGVAQVVVPAGNAEEARLVDGLEIVALEDLAEVVRHHGGSARLRRGPLAPVLASEEPDDLVPTVPLDFADVIGQAQARRAAEVAAAGGHHLLMSGPPGAGKTMIAARIPSILPDLTDADALDVSAVHSIAGRFDARRGLLRRPPFVDPHHTSTPAAVVGGGAGVALPGAISRAHAGVLFLDEAPEFPARVLEALREPLETGDITLHRARGVTRYPARFQLVLAANPCPCGRGWGKGEDCSCTPMARRRYLARLSGPILDRVDMRIAVGPVDLQREETGVAPESSAVIAERVRRARERQAGRFADRPWMLNSQIPGPLLRRELAPDRADRRLLERAVESGRLTLRGHDRVLRVAWTLADLEGRERPGSEQIGLALALRGGEVR</sequence>
<dbReference type="InterPro" id="IPR020568">
    <property type="entry name" value="Ribosomal_Su5_D2-typ_SF"/>
</dbReference>
<name>A0A1X6WUQ7_9MICO</name>
<organism evidence="3 4">
    <name type="scientific">Brachybacterium nesterenkovii</name>
    <dbReference type="NCBI Taxonomy" id="47847"/>
    <lineage>
        <taxon>Bacteria</taxon>
        <taxon>Bacillati</taxon>
        <taxon>Actinomycetota</taxon>
        <taxon>Actinomycetes</taxon>
        <taxon>Micrococcales</taxon>
        <taxon>Dermabacteraceae</taxon>
        <taxon>Brachybacterium</taxon>
    </lineage>
</organism>
<dbReference type="InterPro" id="IPR000523">
    <property type="entry name" value="Mg_chelatse_chII-like_cat_dom"/>
</dbReference>
<dbReference type="InterPro" id="IPR025158">
    <property type="entry name" value="Mg_chelat-rel_C"/>
</dbReference>
<dbReference type="InterPro" id="IPR004482">
    <property type="entry name" value="Mg_chelat-rel"/>
</dbReference>
<dbReference type="RefSeq" id="WP_087102543.1">
    <property type="nucleotide sequence ID" value="NZ_FWFG01000027.1"/>
</dbReference>
<evidence type="ECO:0000259" key="2">
    <source>
        <dbReference type="SMART" id="SM00382"/>
    </source>
</evidence>
<dbReference type="PRINTS" id="PR00830">
    <property type="entry name" value="ENDOLAPTASE"/>
</dbReference>
<dbReference type="InterPro" id="IPR014721">
    <property type="entry name" value="Ribsml_uS5_D2-typ_fold_subgr"/>
</dbReference>
<dbReference type="SMART" id="SM00382">
    <property type="entry name" value="AAA"/>
    <property type="match status" value="1"/>
</dbReference>
<dbReference type="NCBIfam" id="TIGR00368">
    <property type="entry name" value="YifB family Mg chelatase-like AAA ATPase"/>
    <property type="match status" value="1"/>
</dbReference>
<dbReference type="Pfam" id="PF13335">
    <property type="entry name" value="Mg_chelatase_C"/>
    <property type="match status" value="1"/>
</dbReference>
<evidence type="ECO:0000313" key="4">
    <source>
        <dbReference type="Proteomes" id="UP000195981"/>
    </source>
</evidence>
<dbReference type="SUPFAM" id="SSF54211">
    <property type="entry name" value="Ribosomal protein S5 domain 2-like"/>
    <property type="match status" value="1"/>
</dbReference>
<keyword evidence="4" id="KW-1185">Reference proteome</keyword>
<dbReference type="PANTHER" id="PTHR32039:SF7">
    <property type="entry name" value="COMPETENCE PROTEIN COMM"/>
    <property type="match status" value="1"/>
</dbReference>
<dbReference type="EMBL" id="FWFG01000027">
    <property type="protein sequence ID" value="SLM89134.1"/>
    <property type="molecule type" value="Genomic_DNA"/>
</dbReference>
<feature type="domain" description="AAA+ ATPase" evidence="2">
    <location>
        <begin position="218"/>
        <end position="402"/>
    </location>
</feature>
<dbReference type="Proteomes" id="UP000195981">
    <property type="component" value="Unassembled WGS sequence"/>
</dbReference>